<evidence type="ECO:0008006" key="4">
    <source>
        <dbReference type="Google" id="ProtNLM"/>
    </source>
</evidence>
<evidence type="ECO:0000256" key="1">
    <source>
        <dbReference type="SAM" id="Phobius"/>
    </source>
</evidence>
<dbReference type="AlphaFoldDB" id="A0A348WI68"/>
<organism evidence="2 3">
    <name type="scientific">Roseovarius nubinhibens</name>
    <dbReference type="NCBI Taxonomy" id="314263"/>
    <lineage>
        <taxon>Bacteria</taxon>
        <taxon>Pseudomonadati</taxon>
        <taxon>Pseudomonadota</taxon>
        <taxon>Alphaproteobacteria</taxon>
        <taxon>Rhodobacterales</taxon>
        <taxon>Roseobacteraceae</taxon>
        <taxon>Roseovarius</taxon>
    </lineage>
</organism>
<keyword evidence="1" id="KW-0472">Membrane</keyword>
<protein>
    <recommendedName>
        <fullName evidence="4">DUF5337 domain-containing protein</fullName>
    </recommendedName>
</protein>
<dbReference type="Proteomes" id="UP000264719">
    <property type="component" value="Unassembled WGS sequence"/>
</dbReference>
<dbReference type="EMBL" id="DMVW01000194">
    <property type="protein sequence ID" value="HAR54230.1"/>
    <property type="molecule type" value="Genomic_DNA"/>
</dbReference>
<keyword evidence="1" id="KW-0812">Transmembrane</keyword>
<proteinExistence type="predicted"/>
<dbReference type="InterPro" id="IPR020308">
    <property type="entry name" value="Uncharacterised_Ynq1"/>
</dbReference>
<keyword evidence="1" id="KW-1133">Transmembrane helix</keyword>
<name>A0A348WI68_9RHOB</name>
<comment type="caution">
    <text evidence="2">The sequence shown here is derived from an EMBL/GenBank/DDBJ whole genome shotgun (WGS) entry which is preliminary data.</text>
</comment>
<evidence type="ECO:0000313" key="3">
    <source>
        <dbReference type="Proteomes" id="UP000264719"/>
    </source>
</evidence>
<feature type="transmembrane region" description="Helical" evidence="1">
    <location>
        <begin position="12"/>
        <end position="31"/>
    </location>
</feature>
<reference evidence="2 3" key="1">
    <citation type="journal article" date="2018" name="Nat. Biotechnol.">
        <title>A standardized bacterial taxonomy based on genome phylogeny substantially revises the tree of life.</title>
        <authorList>
            <person name="Parks D.H."/>
            <person name="Chuvochina M."/>
            <person name="Waite D.W."/>
            <person name="Rinke C."/>
            <person name="Skarshewski A."/>
            <person name="Chaumeil P.A."/>
            <person name="Hugenholtz P."/>
        </authorList>
    </citation>
    <scope>NUCLEOTIDE SEQUENCE [LARGE SCALE GENOMIC DNA]</scope>
    <source>
        <strain evidence="2">UBA9169</strain>
    </source>
</reference>
<dbReference type="Pfam" id="PF17272">
    <property type="entry name" value="DUF5337"/>
    <property type="match status" value="1"/>
</dbReference>
<gene>
    <name evidence="2" type="ORF">DCS45_20490</name>
</gene>
<evidence type="ECO:0000313" key="2">
    <source>
        <dbReference type="EMBL" id="HAR54230.1"/>
    </source>
</evidence>
<feature type="transmembrane region" description="Helical" evidence="1">
    <location>
        <begin position="37"/>
        <end position="58"/>
    </location>
</feature>
<dbReference type="RefSeq" id="WP_040618104.1">
    <property type="nucleotide sequence ID" value="NZ_CAXAXR010000003.1"/>
</dbReference>
<sequence length="72" mass="8231">MKSNNRQSQMGRQVALIIAGVAVFWVVALWIGGQMGVSQRVLALFDLIALAGFVFAFWKIYQIWRMRRDNEG</sequence>
<accession>A0A348WI68</accession>